<dbReference type="Pfam" id="PF00656">
    <property type="entry name" value="Peptidase_C14"/>
    <property type="match status" value="1"/>
</dbReference>
<comment type="similarity">
    <text evidence="1">Belongs to the peptidase C14B family.</text>
</comment>
<dbReference type="InterPro" id="IPR011600">
    <property type="entry name" value="Pept_C14_caspase"/>
</dbReference>
<feature type="domain" description="Peptidase C14 caspase" evidence="2">
    <location>
        <begin position="11"/>
        <end position="147"/>
    </location>
</feature>
<dbReference type="InterPro" id="IPR050452">
    <property type="entry name" value="Metacaspase"/>
</dbReference>
<dbReference type="EMBL" id="JANAWD010000014">
    <property type="protein sequence ID" value="KAJ3491303.1"/>
    <property type="molecule type" value="Genomic_DNA"/>
</dbReference>
<accession>A0AAD5VBM4</accession>
<evidence type="ECO:0000313" key="4">
    <source>
        <dbReference type="Proteomes" id="UP001212997"/>
    </source>
</evidence>
<evidence type="ECO:0000259" key="2">
    <source>
        <dbReference type="Pfam" id="PF00656"/>
    </source>
</evidence>
<gene>
    <name evidence="3" type="ORF">NLI96_g805</name>
</gene>
<reference evidence="3" key="1">
    <citation type="submission" date="2022-07" db="EMBL/GenBank/DDBJ databases">
        <title>Genome Sequence of Physisporinus lineatus.</title>
        <authorList>
            <person name="Buettner E."/>
        </authorList>
    </citation>
    <scope>NUCLEOTIDE SEQUENCE</scope>
    <source>
        <strain evidence="3">VT162</strain>
    </source>
</reference>
<dbReference type="PANTHER" id="PTHR48104">
    <property type="entry name" value="METACASPASE-4"/>
    <property type="match status" value="1"/>
</dbReference>
<dbReference type="GO" id="GO:0004197">
    <property type="term" value="F:cysteine-type endopeptidase activity"/>
    <property type="evidence" value="ECO:0007669"/>
    <property type="project" value="InterPro"/>
</dbReference>
<evidence type="ECO:0000313" key="3">
    <source>
        <dbReference type="EMBL" id="KAJ3491303.1"/>
    </source>
</evidence>
<evidence type="ECO:0000256" key="1">
    <source>
        <dbReference type="ARBA" id="ARBA00009005"/>
    </source>
</evidence>
<name>A0AAD5VBM4_9APHY</name>
<dbReference type="Gene3D" id="3.40.50.12660">
    <property type="match status" value="1"/>
</dbReference>
<sequence>MIETSSFMPTKKALVIGIRYKCFDGKSGKEKLLLAAPHKDVLAFHGLLTSEVYGYKRENIQVLIDTDEKFYLDAFGLTLDRDHAPTKDNIIEAMEDMIATGKSGDRFVLYFTGHGGQVNDLNGDEIDGLDEILWPSDIMDPLDKNRISNYVLDDASLRSAQTQQDTGSWTLLGYQENVGRSTPSPIKIGDDLRLLQLRHHLKYVGDGASAILPKTSPSAARRTPHPISLFDAKDFIPK</sequence>
<dbReference type="GO" id="GO:0005737">
    <property type="term" value="C:cytoplasm"/>
    <property type="evidence" value="ECO:0007669"/>
    <property type="project" value="TreeGrafter"/>
</dbReference>
<dbReference type="AlphaFoldDB" id="A0AAD5VBM4"/>
<keyword evidence="4" id="KW-1185">Reference proteome</keyword>
<dbReference type="GO" id="GO:0006508">
    <property type="term" value="P:proteolysis"/>
    <property type="evidence" value="ECO:0007669"/>
    <property type="project" value="InterPro"/>
</dbReference>
<comment type="caution">
    <text evidence="3">The sequence shown here is derived from an EMBL/GenBank/DDBJ whole genome shotgun (WGS) entry which is preliminary data.</text>
</comment>
<dbReference type="Proteomes" id="UP001212997">
    <property type="component" value="Unassembled WGS sequence"/>
</dbReference>
<protein>
    <recommendedName>
        <fullName evidence="2">Peptidase C14 caspase domain-containing protein</fullName>
    </recommendedName>
</protein>
<organism evidence="3 4">
    <name type="scientific">Meripilus lineatus</name>
    <dbReference type="NCBI Taxonomy" id="2056292"/>
    <lineage>
        <taxon>Eukaryota</taxon>
        <taxon>Fungi</taxon>
        <taxon>Dikarya</taxon>
        <taxon>Basidiomycota</taxon>
        <taxon>Agaricomycotina</taxon>
        <taxon>Agaricomycetes</taxon>
        <taxon>Polyporales</taxon>
        <taxon>Meripilaceae</taxon>
        <taxon>Meripilus</taxon>
    </lineage>
</organism>
<dbReference type="PANTHER" id="PTHR48104:SF30">
    <property type="entry name" value="METACASPASE-1"/>
    <property type="match status" value="1"/>
</dbReference>
<proteinExistence type="inferred from homology"/>